<dbReference type="SMART" id="SM01005">
    <property type="entry name" value="Ala_racemase_C"/>
    <property type="match status" value="1"/>
</dbReference>
<comment type="pathway">
    <text evidence="4">Amino-acid biosynthesis; D-alanine biosynthesis; D-alanine from L-alanine: step 1/1.</text>
</comment>
<keyword evidence="9" id="KW-1185">Reference proteome</keyword>
<gene>
    <name evidence="8" type="primary">alr</name>
    <name evidence="8" type="ORF">CUD01_27820</name>
</gene>
<dbReference type="EMBL" id="BJLP01000056">
    <property type="protein sequence ID" value="GEA82338.1"/>
    <property type="molecule type" value="Genomic_DNA"/>
</dbReference>
<comment type="function">
    <text evidence="4">Catalyzes the interconversion of L-alanine and D-alanine. May also act on other amino acids.</text>
</comment>
<name>A0A4Y3KH61_CELUD</name>
<dbReference type="Pfam" id="PF00842">
    <property type="entry name" value="Ala_racemase_C"/>
    <property type="match status" value="1"/>
</dbReference>
<dbReference type="Gene3D" id="3.20.20.10">
    <property type="entry name" value="Alanine racemase"/>
    <property type="match status" value="1"/>
</dbReference>
<dbReference type="RefSeq" id="WP_141322005.1">
    <property type="nucleotide sequence ID" value="NZ_BJLP01000056.1"/>
</dbReference>
<feature type="domain" description="Alanine racemase C-terminal" evidence="7">
    <location>
        <begin position="247"/>
        <end position="380"/>
    </location>
</feature>
<dbReference type="GO" id="GO:0005829">
    <property type="term" value="C:cytosol"/>
    <property type="evidence" value="ECO:0007669"/>
    <property type="project" value="TreeGrafter"/>
</dbReference>
<keyword evidence="3 4" id="KW-0413">Isomerase</keyword>
<evidence type="ECO:0000256" key="2">
    <source>
        <dbReference type="ARBA" id="ARBA00022898"/>
    </source>
</evidence>
<dbReference type="HAMAP" id="MF_01201">
    <property type="entry name" value="Ala_racemase"/>
    <property type="match status" value="1"/>
</dbReference>
<dbReference type="InterPro" id="IPR020622">
    <property type="entry name" value="Ala_racemase_pyridoxalP-BS"/>
</dbReference>
<reference evidence="8 9" key="1">
    <citation type="submission" date="2019-06" db="EMBL/GenBank/DDBJ databases">
        <title>Whole genome shotgun sequence of Cellulomonas uda NBRC 3747.</title>
        <authorList>
            <person name="Hosoyama A."/>
            <person name="Uohara A."/>
            <person name="Ohji S."/>
            <person name="Ichikawa N."/>
        </authorList>
    </citation>
    <scope>NUCLEOTIDE SEQUENCE [LARGE SCALE GENOMIC DNA]</scope>
    <source>
        <strain evidence="8 9">NBRC 3747</strain>
    </source>
</reference>
<evidence type="ECO:0000313" key="8">
    <source>
        <dbReference type="EMBL" id="GEA82338.1"/>
    </source>
</evidence>
<dbReference type="CDD" id="cd00430">
    <property type="entry name" value="PLPDE_III_AR"/>
    <property type="match status" value="1"/>
</dbReference>
<dbReference type="GO" id="GO:0030170">
    <property type="term" value="F:pyridoxal phosphate binding"/>
    <property type="evidence" value="ECO:0007669"/>
    <property type="project" value="UniProtKB-UniRule"/>
</dbReference>
<keyword evidence="2 4" id="KW-0663">Pyridoxal phosphate</keyword>
<feature type="binding site" evidence="4 6">
    <location>
        <position position="134"/>
    </location>
    <ligand>
        <name>substrate</name>
    </ligand>
</feature>
<organism evidence="8 9">
    <name type="scientific">Cellulomonas uda</name>
    <dbReference type="NCBI Taxonomy" id="1714"/>
    <lineage>
        <taxon>Bacteria</taxon>
        <taxon>Bacillati</taxon>
        <taxon>Actinomycetota</taxon>
        <taxon>Actinomycetes</taxon>
        <taxon>Micrococcales</taxon>
        <taxon>Cellulomonadaceae</taxon>
        <taxon>Cellulomonas</taxon>
    </lineage>
</organism>
<dbReference type="Proteomes" id="UP000315842">
    <property type="component" value="Unassembled WGS sequence"/>
</dbReference>
<proteinExistence type="inferred from homology"/>
<dbReference type="AlphaFoldDB" id="A0A4Y3KH61"/>
<dbReference type="InterPro" id="IPR011079">
    <property type="entry name" value="Ala_racemase_C"/>
</dbReference>
<protein>
    <recommendedName>
        <fullName evidence="4">Alanine racemase</fullName>
        <ecNumber evidence="4">5.1.1.1</ecNumber>
    </recommendedName>
</protein>
<dbReference type="PRINTS" id="PR00992">
    <property type="entry name" value="ALARACEMASE"/>
</dbReference>
<feature type="modified residue" description="N6-(pyridoxal phosphate)lysine" evidence="4 5">
    <location>
        <position position="35"/>
    </location>
</feature>
<comment type="caution">
    <text evidence="8">The sequence shown here is derived from an EMBL/GenBank/DDBJ whole genome shotgun (WGS) entry which is preliminary data.</text>
</comment>
<dbReference type="PANTHER" id="PTHR30511">
    <property type="entry name" value="ALANINE RACEMASE"/>
    <property type="match status" value="1"/>
</dbReference>
<evidence type="ECO:0000256" key="6">
    <source>
        <dbReference type="PIRSR" id="PIRSR600821-52"/>
    </source>
</evidence>
<dbReference type="FunFam" id="3.20.20.10:FF:000002">
    <property type="entry name" value="Alanine racemase"/>
    <property type="match status" value="1"/>
</dbReference>
<accession>A0A4Y3KH61</accession>
<feature type="active site" description="Proton acceptor; specific for D-alanine" evidence="4">
    <location>
        <position position="35"/>
    </location>
</feature>
<dbReference type="SUPFAM" id="SSF51419">
    <property type="entry name" value="PLP-binding barrel"/>
    <property type="match status" value="1"/>
</dbReference>
<dbReference type="SUPFAM" id="SSF50621">
    <property type="entry name" value="Alanine racemase C-terminal domain-like"/>
    <property type="match status" value="1"/>
</dbReference>
<comment type="catalytic activity">
    <reaction evidence="4">
        <text>L-alanine = D-alanine</text>
        <dbReference type="Rhea" id="RHEA:20249"/>
        <dbReference type="ChEBI" id="CHEBI:57416"/>
        <dbReference type="ChEBI" id="CHEBI:57972"/>
        <dbReference type="EC" id="5.1.1.1"/>
    </reaction>
</comment>
<evidence type="ECO:0000259" key="7">
    <source>
        <dbReference type="SMART" id="SM01005"/>
    </source>
</evidence>
<dbReference type="Pfam" id="PF01168">
    <property type="entry name" value="Ala_racemase_N"/>
    <property type="match status" value="1"/>
</dbReference>
<dbReference type="GO" id="GO:0030632">
    <property type="term" value="P:D-alanine biosynthetic process"/>
    <property type="evidence" value="ECO:0007669"/>
    <property type="project" value="UniProtKB-UniRule"/>
</dbReference>
<evidence type="ECO:0000256" key="1">
    <source>
        <dbReference type="ARBA" id="ARBA00001933"/>
    </source>
</evidence>
<evidence type="ECO:0000256" key="5">
    <source>
        <dbReference type="PIRSR" id="PIRSR600821-50"/>
    </source>
</evidence>
<dbReference type="InterPro" id="IPR009006">
    <property type="entry name" value="Ala_racemase/Decarboxylase_C"/>
</dbReference>
<evidence type="ECO:0000256" key="3">
    <source>
        <dbReference type="ARBA" id="ARBA00023235"/>
    </source>
</evidence>
<dbReference type="GO" id="GO:0008784">
    <property type="term" value="F:alanine racemase activity"/>
    <property type="evidence" value="ECO:0007669"/>
    <property type="project" value="UniProtKB-UniRule"/>
</dbReference>
<dbReference type="InterPro" id="IPR001608">
    <property type="entry name" value="Ala_racemase_N"/>
</dbReference>
<dbReference type="PANTHER" id="PTHR30511:SF0">
    <property type="entry name" value="ALANINE RACEMASE, CATABOLIC-RELATED"/>
    <property type="match status" value="1"/>
</dbReference>
<dbReference type="GO" id="GO:0009252">
    <property type="term" value="P:peptidoglycan biosynthetic process"/>
    <property type="evidence" value="ECO:0007669"/>
    <property type="project" value="TreeGrafter"/>
</dbReference>
<sequence>MSFPARAVVDLSVIASNVRSLRAHAPTAQLMAVVKADAYGHGLVPSARAAVAGGATWLGTAQMDEAIALRDAGVTAPRVLTWLYAPGAPIARAIEADVDVSVSSAPALDEVVAAARLVGRTARVHLKVDTGLGRNGLTPDGLADLLPAALRAQAEGAVALVGIWSHLAFADEPDHATVRAQHDVFADAVRLAEAAGAAIEVRHIANSAATLTSPQVHYDLVRPGIAVYGLSPVPQLGGPGDYGLVPAMTLEAELATVKRVPAGHGVSYAHQYVTPHETRLGVVPLGYADGIPRHASGSRERSGGPIRVGDRTLGVAGRVCMDQVVVDLGPDATEQAGDRVELFGTGADGGPTAQDWAVAAGTISYEIVTRLSGSVPREYVGVEVLAGSAGGAAAATGAAAVTGGAR</sequence>
<evidence type="ECO:0000313" key="9">
    <source>
        <dbReference type="Proteomes" id="UP000315842"/>
    </source>
</evidence>
<dbReference type="Gene3D" id="2.40.37.10">
    <property type="entry name" value="Lyase, Ornithine Decarboxylase, Chain A, domain 1"/>
    <property type="match status" value="1"/>
</dbReference>
<comment type="similarity">
    <text evidence="4">Belongs to the alanine racemase family.</text>
</comment>
<dbReference type="InterPro" id="IPR000821">
    <property type="entry name" value="Ala_racemase"/>
</dbReference>
<evidence type="ECO:0000256" key="4">
    <source>
        <dbReference type="HAMAP-Rule" id="MF_01201"/>
    </source>
</evidence>
<dbReference type="EC" id="5.1.1.1" evidence="4"/>
<feature type="binding site" evidence="4 6">
    <location>
        <position position="321"/>
    </location>
    <ligand>
        <name>substrate</name>
    </ligand>
</feature>
<dbReference type="PROSITE" id="PS00395">
    <property type="entry name" value="ALANINE_RACEMASE"/>
    <property type="match status" value="1"/>
</dbReference>
<comment type="cofactor">
    <cofactor evidence="1 4 5">
        <name>pyridoxal 5'-phosphate</name>
        <dbReference type="ChEBI" id="CHEBI:597326"/>
    </cofactor>
</comment>
<dbReference type="NCBIfam" id="TIGR00492">
    <property type="entry name" value="alr"/>
    <property type="match status" value="1"/>
</dbReference>
<dbReference type="InterPro" id="IPR029066">
    <property type="entry name" value="PLP-binding_barrel"/>
</dbReference>
<dbReference type="UniPathway" id="UPA00042">
    <property type="reaction ID" value="UER00497"/>
</dbReference>
<feature type="active site" description="Proton acceptor; specific for L-alanine" evidence="4">
    <location>
        <position position="268"/>
    </location>
</feature>